<dbReference type="SUPFAM" id="SSF51569">
    <property type="entry name" value="Aldolase"/>
    <property type="match status" value="1"/>
</dbReference>
<name>A0A399CW79_9BACT</name>
<sequence>MDNSLKERIREFISDNIQEQPVTAQPNAFWKNLKAVGTELWLDTGDMDEAEKIWTAEMTALTTNNTLVNKEIQKGIYDDFIAQAKEIVKELPHQQQIVEIAFILNARHGLRLAKKFGGFVSVELHTDTAHDMKAIVEYGIRYFEICPDQFIVKVPYTAAGLLGARKLREKGVKVNFTLEFSARQNVMVAAITKPNYLNVFLGRIGAYISDNGLGDGSGAGERAVLESQRWVNHLTQSNPEPTKLIAASLRNYGQLEDLAGVNVFTMPTKVAAGGMTNLSGKFTSRLDEIYPVGIHPEAEVYFPEKLWEVTEQELELAKSLGQNCPQDGNELIDRMHQAGCSDMFPYLSDSDLNYISSDGKIPKHERWADRLATGELAIDTLLNLAGLASFSNDQAQLDERIERILKGH</sequence>
<proteinExistence type="predicted"/>
<dbReference type="PANTHER" id="PTHR10683">
    <property type="entry name" value="TRANSALDOLASE"/>
    <property type="match status" value="1"/>
</dbReference>
<evidence type="ECO:0000256" key="1">
    <source>
        <dbReference type="ARBA" id="ARBA00023270"/>
    </source>
</evidence>
<dbReference type="InterPro" id="IPR001585">
    <property type="entry name" value="TAL/FSA"/>
</dbReference>
<evidence type="ECO:0000313" key="3">
    <source>
        <dbReference type="Proteomes" id="UP000266441"/>
    </source>
</evidence>
<dbReference type="Gene3D" id="3.20.20.70">
    <property type="entry name" value="Aldolase class I"/>
    <property type="match status" value="1"/>
</dbReference>
<keyword evidence="3" id="KW-1185">Reference proteome</keyword>
<dbReference type="AlphaFoldDB" id="A0A399CW79"/>
<dbReference type="OrthoDB" id="140919at2"/>
<accession>A0A399CW79</accession>
<dbReference type="GO" id="GO:0005975">
    <property type="term" value="P:carbohydrate metabolic process"/>
    <property type="evidence" value="ECO:0007669"/>
    <property type="project" value="InterPro"/>
</dbReference>
<dbReference type="EMBL" id="QWET01000018">
    <property type="protein sequence ID" value="RIH63647.1"/>
    <property type="molecule type" value="Genomic_DNA"/>
</dbReference>
<dbReference type="InterPro" id="IPR013785">
    <property type="entry name" value="Aldolase_TIM"/>
</dbReference>
<organism evidence="2 3">
    <name type="scientific">Mariniphaga sediminis</name>
    <dbReference type="NCBI Taxonomy" id="1628158"/>
    <lineage>
        <taxon>Bacteria</taxon>
        <taxon>Pseudomonadati</taxon>
        <taxon>Bacteroidota</taxon>
        <taxon>Bacteroidia</taxon>
        <taxon>Marinilabiliales</taxon>
        <taxon>Prolixibacteraceae</taxon>
        <taxon>Mariniphaga</taxon>
    </lineage>
</organism>
<dbReference type="RefSeq" id="WP_119351456.1">
    <property type="nucleotide sequence ID" value="NZ_QWET01000018.1"/>
</dbReference>
<dbReference type="Proteomes" id="UP000266441">
    <property type="component" value="Unassembled WGS sequence"/>
</dbReference>
<reference evidence="2 3" key="1">
    <citation type="journal article" date="2015" name="Int. J. Syst. Evol. Microbiol.">
        <title>Mariniphaga sediminis sp. nov., isolated from coastal sediment.</title>
        <authorList>
            <person name="Wang F.Q."/>
            <person name="Shen Q.Y."/>
            <person name="Chen G.J."/>
            <person name="Du Z.J."/>
        </authorList>
    </citation>
    <scope>NUCLEOTIDE SEQUENCE [LARGE SCALE GENOMIC DNA]</scope>
    <source>
        <strain evidence="2 3">SY21</strain>
    </source>
</reference>
<keyword evidence="1" id="KW-0704">Schiff base</keyword>
<dbReference type="Pfam" id="PF00923">
    <property type="entry name" value="TAL_FSA"/>
    <property type="match status" value="1"/>
</dbReference>
<evidence type="ECO:0000313" key="2">
    <source>
        <dbReference type="EMBL" id="RIH63647.1"/>
    </source>
</evidence>
<comment type="caution">
    <text evidence="2">The sequence shown here is derived from an EMBL/GenBank/DDBJ whole genome shotgun (WGS) entry which is preliminary data.</text>
</comment>
<protein>
    <submittedName>
        <fullName evidence="2">Transaldolase</fullName>
    </submittedName>
</protein>
<gene>
    <name evidence="2" type="ORF">D1164_18880</name>
</gene>